<dbReference type="PANTHER" id="PTHR31579:SF58">
    <property type="entry name" value="PLANT-SPECIFIC DOMAIN TIGR01615 FAMILY PROTEIN"/>
    <property type="match status" value="1"/>
</dbReference>
<reference evidence="1 2" key="1">
    <citation type="journal article" date="2020" name="IScience">
        <title>Genome Sequencing of the Endangered Kingdonia uniflora (Circaeasteraceae, Ranunculales) Reveals Potential Mechanisms of Evolutionary Specialization.</title>
        <authorList>
            <person name="Sun Y."/>
            <person name="Deng T."/>
            <person name="Zhang A."/>
            <person name="Moore M.J."/>
            <person name="Landis J.B."/>
            <person name="Lin N."/>
            <person name="Zhang H."/>
            <person name="Zhang X."/>
            <person name="Huang J."/>
            <person name="Zhang X."/>
            <person name="Sun H."/>
            <person name="Wang H."/>
        </authorList>
    </citation>
    <scope>NUCLEOTIDE SEQUENCE [LARGE SCALE GENOMIC DNA]</scope>
    <source>
        <strain evidence="1">TB1705</strain>
        <tissue evidence="1">Leaf</tissue>
    </source>
</reference>
<comment type="caution">
    <text evidence="1">The sequence shown here is derived from an EMBL/GenBank/DDBJ whole genome shotgun (WGS) entry which is preliminary data.</text>
</comment>
<organism evidence="1 2">
    <name type="scientific">Kingdonia uniflora</name>
    <dbReference type="NCBI Taxonomy" id="39325"/>
    <lineage>
        <taxon>Eukaryota</taxon>
        <taxon>Viridiplantae</taxon>
        <taxon>Streptophyta</taxon>
        <taxon>Embryophyta</taxon>
        <taxon>Tracheophyta</taxon>
        <taxon>Spermatophyta</taxon>
        <taxon>Magnoliopsida</taxon>
        <taxon>Ranunculales</taxon>
        <taxon>Circaeasteraceae</taxon>
        <taxon>Kingdonia</taxon>
    </lineage>
</organism>
<protein>
    <submittedName>
        <fullName evidence="1">Uncharacterized protein</fullName>
    </submittedName>
</protein>
<dbReference type="PANTHER" id="PTHR31579">
    <property type="entry name" value="OS03G0796600 PROTEIN"/>
    <property type="match status" value="1"/>
</dbReference>
<dbReference type="InterPro" id="IPR006502">
    <property type="entry name" value="PDDEXK-like"/>
</dbReference>
<dbReference type="NCBIfam" id="TIGR01615">
    <property type="entry name" value="A_thal_3542"/>
    <property type="match status" value="1"/>
</dbReference>
<sequence>MSFHKLSDETIFVDDSVFGFFGRSESEESFSNSRMIENEEDEDEDVDESKCFWEAQFQLLHATLTKSSSMESTIRRATKTALSATICVCQIPISGGCKDCLLKHVCDYLKNAGFNTAICKSKWRSSPDIPSGEHKYIDVMDTSSCKKGEVRVVIELNLRQEFQMGRASKEYNELIKRLPEIFVGKAERLKNLIKIICSSAKKCMKENKMHMGPWRKQTYMHAKWFGTYERTILVPAVFSLAVSAFSDQRSKLPKSSMLTFDLLHNFPSLHCTAVQVL</sequence>
<evidence type="ECO:0000313" key="1">
    <source>
        <dbReference type="EMBL" id="KAF6155845.1"/>
    </source>
</evidence>
<accession>A0A7J7MLP3</accession>
<evidence type="ECO:0000313" key="2">
    <source>
        <dbReference type="Proteomes" id="UP000541444"/>
    </source>
</evidence>
<dbReference type="EMBL" id="JACGCM010001398">
    <property type="protein sequence ID" value="KAF6155845.1"/>
    <property type="molecule type" value="Genomic_DNA"/>
</dbReference>
<proteinExistence type="predicted"/>
<name>A0A7J7MLP3_9MAGN</name>
<dbReference type="AlphaFoldDB" id="A0A7J7MLP3"/>
<keyword evidence="2" id="KW-1185">Reference proteome</keyword>
<gene>
    <name evidence="1" type="ORF">GIB67_039176</name>
</gene>
<dbReference type="Pfam" id="PF04720">
    <property type="entry name" value="PDDEXK_6"/>
    <property type="match status" value="1"/>
</dbReference>
<dbReference type="Proteomes" id="UP000541444">
    <property type="component" value="Unassembled WGS sequence"/>
</dbReference>